<dbReference type="AlphaFoldDB" id="A0A1N7KVH6"/>
<dbReference type="Gene3D" id="3.40.50.300">
    <property type="entry name" value="P-loop containing nucleotide triphosphate hydrolases"/>
    <property type="match status" value="1"/>
</dbReference>
<dbReference type="GO" id="GO:0016740">
    <property type="term" value="F:transferase activity"/>
    <property type="evidence" value="ECO:0007669"/>
    <property type="project" value="UniProtKB-KW"/>
</dbReference>
<dbReference type="Proteomes" id="UP000186684">
    <property type="component" value="Unassembled WGS sequence"/>
</dbReference>
<name>A0A1N7KVH6_9RHOB</name>
<keyword evidence="1" id="KW-0808">Transferase</keyword>
<gene>
    <name evidence="1" type="ORF">SAMN05421759_102104</name>
</gene>
<evidence type="ECO:0000313" key="2">
    <source>
        <dbReference type="Proteomes" id="UP000186684"/>
    </source>
</evidence>
<accession>A0A1N7KVH6</accession>
<dbReference type="STRING" id="633194.SAMN05421759_102104"/>
<sequence length="256" mass="28140">MRCERVCPRAQAGLDVNQTAIGTAPDAIAQPCGVPILAHMIISPGRGYIFVHIPKTGGTSLALALEARAHRDDILIGDTPKAQARRGRLKALNARGRLWKHSTLADIEGALPEATLARLQVVTLVRNPWDRMVSYYHWARAQDFDHPAIALARRCDFAGFLADPANAAAIARAPYGSYVSWSNGAEARPLFLRLEHLGADLARFEALLGFTLDLPHANRSEREADWRSYYDAATQARVATLCAQDIDRFGYRFAPA</sequence>
<keyword evidence="2" id="KW-1185">Reference proteome</keyword>
<evidence type="ECO:0000313" key="1">
    <source>
        <dbReference type="EMBL" id="SIS65541.1"/>
    </source>
</evidence>
<dbReference type="SUPFAM" id="SSF52540">
    <property type="entry name" value="P-loop containing nucleoside triphosphate hydrolases"/>
    <property type="match status" value="1"/>
</dbReference>
<protein>
    <submittedName>
        <fullName evidence="1">Sulfotransferase family protein</fullName>
    </submittedName>
</protein>
<dbReference type="InterPro" id="IPR027417">
    <property type="entry name" value="P-loop_NTPase"/>
</dbReference>
<dbReference type="EMBL" id="FTOQ01000002">
    <property type="protein sequence ID" value="SIS65541.1"/>
    <property type="molecule type" value="Genomic_DNA"/>
</dbReference>
<proteinExistence type="predicted"/>
<organism evidence="1 2">
    <name type="scientific">Roseivivax lentus</name>
    <dbReference type="NCBI Taxonomy" id="633194"/>
    <lineage>
        <taxon>Bacteria</taxon>
        <taxon>Pseudomonadati</taxon>
        <taxon>Pseudomonadota</taxon>
        <taxon>Alphaproteobacteria</taxon>
        <taxon>Rhodobacterales</taxon>
        <taxon>Roseobacteraceae</taxon>
        <taxon>Roseivivax</taxon>
    </lineage>
</organism>
<reference evidence="2" key="1">
    <citation type="submission" date="2017-01" db="EMBL/GenBank/DDBJ databases">
        <authorList>
            <person name="Varghese N."/>
            <person name="Submissions S."/>
        </authorList>
    </citation>
    <scope>NUCLEOTIDE SEQUENCE [LARGE SCALE GENOMIC DNA]</scope>
    <source>
        <strain evidence="2">DSM 29430</strain>
    </source>
</reference>